<comment type="caution">
    <text evidence="2">The sequence shown here is derived from an EMBL/GenBank/DDBJ whole genome shotgun (WGS) entry which is preliminary data.</text>
</comment>
<keyword evidence="1" id="KW-0472">Membrane</keyword>
<feature type="transmembrane region" description="Helical" evidence="1">
    <location>
        <begin position="46"/>
        <end position="64"/>
    </location>
</feature>
<evidence type="ECO:0000313" key="3">
    <source>
        <dbReference type="Proteomes" id="UP001365781"/>
    </source>
</evidence>
<accession>A0ABU8GAJ8</accession>
<keyword evidence="1" id="KW-1133">Transmembrane helix</keyword>
<dbReference type="EMBL" id="JBBAYM010000007">
    <property type="protein sequence ID" value="MEI5610217.1"/>
    <property type="molecule type" value="Genomic_DNA"/>
</dbReference>
<proteinExistence type="predicted"/>
<dbReference type="Proteomes" id="UP001365781">
    <property type="component" value="Unassembled WGS sequence"/>
</dbReference>
<feature type="transmembrane region" description="Helical" evidence="1">
    <location>
        <begin position="76"/>
        <end position="97"/>
    </location>
</feature>
<organism evidence="2 3">
    <name type="scientific">Streptomyces brasiliscabiei</name>
    <dbReference type="NCBI Taxonomy" id="2736302"/>
    <lineage>
        <taxon>Bacteria</taxon>
        <taxon>Bacillati</taxon>
        <taxon>Actinomycetota</taxon>
        <taxon>Actinomycetes</taxon>
        <taxon>Kitasatosporales</taxon>
        <taxon>Streptomycetaceae</taxon>
        <taxon>Streptomyces</taxon>
    </lineage>
</organism>
<keyword evidence="1" id="KW-0812">Transmembrane</keyword>
<evidence type="ECO:0000313" key="2">
    <source>
        <dbReference type="EMBL" id="MEI5610217.1"/>
    </source>
</evidence>
<name>A0ABU8GAJ8_9ACTN</name>
<sequence length="136" mass="14737">MALTVIGEEPMLTSHFSRTEWWIAAAVAGVALSVAFASLAPARKDWWKGVLPVLAAAVFVGLSAPSEEADGDPIALPLFTATALGLALMRVVFAGYIKRQQEQARSGQQWERLTTRQTVVFFLAFTAVVALMARFL</sequence>
<feature type="transmembrane region" description="Helical" evidence="1">
    <location>
        <begin position="21"/>
        <end position="39"/>
    </location>
</feature>
<dbReference type="RefSeq" id="WP_336541191.1">
    <property type="nucleotide sequence ID" value="NZ_JBBAYL010000004.1"/>
</dbReference>
<protein>
    <recommendedName>
        <fullName evidence="4">Integral membrane protein</fullName>
    </recommendedName>
</protein>
<evidence type="ECO:0000256" key="1">
    <source>
        <dbReference type="SAM" id="Phobius"/>
    </source>
</evidence>
<feature type="transmembrane region" description="Helical" evidence="1">
    <location>
        <begin position="118"/>
        <end position="135"/>
    </location>
</feature>
<evidence type="ECO:0008006" key="4">
    <source>
        <dbReference type="Google" id="ProtNLM"/>
    </source>
</evidence>
<reference evidence="2 3" key="1">
    <citation type="submission" date="2024-03" db="EMBL/GenBank/DDBJ databases">
        <title>First Report of Pectobacterium brasiliscabiei causing potato scab in china.</title>
        <authorList>
            <person name="Handique U."/>
        </authorList>
    </citation>
    <scope>NUCLEOTIDE SEQUENCE [LARGE SCALE GENOMIC DNA]</scope>
    <source>
        <strain evidence="2 3">ZRIMU1503</strain>
    </source>
</reference>
<keyword evidence="3" id="KW-1185">Reference proteome</keyword>
<gene>
    <name evidence="2" type="ORF">WB403_13680</name>
</gene>